<accession>A0A0T9QRP4</accession>
<dbReference type="OrthoDB" id="6469765at2"/>
<sequence>MDMDLVVTRNLQLFIRMAELPCAGITSRMQWQLDQRVVLLEWRASRLLLTCGLQHQSSPYQPSQHQPSQHQRYTSDDLLRLQQCWRLEQFNGVPQRIYLLKMGIMVSCSAPELSGAEFWYQLYRQQGALLRRLPGECR</sequence>
<dbReference type="STRING" id="1288385.ERS137968_04041"/>
<evidence type="ECO:0000313" key="1">
    <source>
        <dbReference type="EMBL" id="CNI25163.1"/>
    </source>
</evidence>
<gene>
    <name evidence="1" type="ORF">ERS008529_03506</name>
    <name evidence="2" type="ORF">ERS137968_04041</name>
</gene>
<evidence type="ECO:0000313" key="4">
    <source>
        <dbReference type="Proteomes" id="UP000045840"/>
    </source>
</evidence>
<name>A0A0T9QRP4_9GAMM</name>
<dbReference type="EMBL" id="CWJL01000028">
    <property type="protein sequence ID" value="CRY68911.1"/>
    <property type="molecule type" value="Genomic_DNA"/>
</dbReference>
<reference evidence="2 3" key="3">
    <citation type="submission" date="2015-03" db="EMBL/GenBank/DDBJ databases">
        <authorList>
            <consortium name="Pathogen Informatics"/>
            <person name="Murphy D."/>
        </authorList>
    </citation>
    <scope>NUCLEOTIDE SEQUENCE [LARGE SCALE GENOMIC DNA]</scope>
    <source>
        <strain evidence="2">Type strain: CIP110230</strain>
        <strain evidence="3">type strain: CIP110230</strain>
    </source>
</reference>
<dbReference type="RefSeq" id="WP_049614417.1">
    <property type="nucleotide sequence ID" value="NZ_CAWMMU010000028.1"/>
</dbReference>
<dbReference type="AlphaFoldDB" id="A0A0T9QRP4"/>
<proteinExistence type="predicted"/>
<evidence type="ECO:0000313" key="2">
    <source>
        <dbReference type="EMBL" id="CRY68911.1"/>
    </source>
</evidence>
<dbReference type="Proteomes" id="UP000044625">
    <property type="component" value="Unassembled WGS sequence"/>
</dbReference>
<keyword evidence="3" id="KW-1185">Reference proteome</keyword>
<protein>
    <submittedName>
        <fullName evidence="1">Type III secretion system protein SsaM</fullName>
    </submittedName>
</protein>
<dbReference type="EMBL" id="CQAZ01000036">
    <property type="protein sequence ID" value="CNI25163.1"/>
    <property type="molecule type" value="Genomic_DNA"/>
</dbReference>
<reference evidence="1" key="1">
    <citation type="submission" date="2015-03" db="EMBL/GenBank/DDBJ databases">
        <authorList>
            <person name="Murphy D."/>
        </authorList>
    </citation>
    <scope>NUCLEOTIDE SEQUENCE [LARGE SCALE GENOMIC DNA]</scope>
    <source>
        <strain evidence="1">A125KOH2</strain>
    </source>
</reference>
<evidence type="ECO:0000313" key="3">
    <source>
        <dbReference type="Proteomes" id="UP000044625"/>
    </source>
</evidence>
<dbReference type="Proteomes" id="UP000045840">
    <property type="component" value="Unassembled WGS sequence"/>
</dbReference>
<organism evidence="1 4">
    <name type="scientific">Yersinia pekkanenii</name>
    <dbReference type="NCBI Taxonomy" id="1288385"/>
    <lineage>
        <taxon>Bacteria</taxon>
        <taxon>Pseudomonadati</taxon>
        <taxon>Pseudomonadota</taxon>
        <taxon>Gammaproteobacteria</taxon>
        <taxon>Enterobacterales</taxon>
        <taxon>Yersiniaceae</taxon>
        <taxon>Yersinia</taxon>
    </lineage>
</organism>
<reference evidence="4" key="2">
    <citation type="submission" date="2015-03" db="EMBL/GenBank/DDBJ databases">
        <authorList>
            <consortium name="Pathogen Informatics"/>
        </authorList>
    </citation>
    <scope>NUCLEOTIDE SEQUENCE [LARGE SCALE GENOMIC DNA]</scope>
    <source>
        <strain evidence="4">A125KOH2</strain>
    </source>
</reference>